<evidence type="ECO:0000256" key="7">
    <source>
        <dbReference type="ARBA" id="ARBA00023242"/>
    </source>
</evidence>
<evidence type="ECO:0000256" key="1">
    <source>
        <dbReference type="ARBA" id="ARBA00004123"/>
    </source>
</evidence>
<dbReference type="AlphaFoldDB" id="A0A5E4LY70"/>
<dbReference type="GO" id="GO:0005634">
    <property type="term" value="C:nucleus"/>
    <property type="evidence" value="ECO:0007669"/>
    <property type="project" value="UniProtKB-SubCell"/>
</dbReference>
<evidence type="ECO:0000256" key="8">
    <source>
        <dbReference type="ARBA" id="ARBA00025193"/>
    </source>
</evidence>
<proteinExistence type="inferred from homology"/>
<evidence type="ECO:0000256" key="3">
    <source>
        <dbReference type="ARBA" id="ARBA00013634"/>
    </source>
</evidence>
<comment type="subcellular location">
    <subcellularLocation>
        <location evidence="1">Nucleus</location>
    </subcellularLocation>
</comment>
<comment type="function">
    <text evidence="8">Part of the SNAPc complex required for the transcription of both RNA polymerase II and III small-nuclear RNA genes. Binds to the proximal sequence element (PSE), a non-TATA-box basal promoter element common to these 2 types of genes. Recruits TBP and BRF2 to the U6 snRNA TATA box.</text>
</comment>
<dbReference type="Proteomes" id="UP000325440">
    <property type="component" value="Unassembled WGS sequence"/>
</dbReference>
<evidence type="ECO:0000313" key="12">
    <source>
        <dbReference type="Proteomes" id="UP000325440"/>
    </source>
</evidence>
<keyword evidence="4" id="KW-0805">Transcription regulation</keyword>
<dbReference type="GO" id="GO:0042796">
    <property type="term" value="P:snRNA transcription by RNA polymerase III"/>
    <property type="evidence" value="ECO:0007669"/>
    <property type="project" value="TreeGrafter"/>
</dbReference>
<dbReference type="EMBL" id="CABPRJ010000003">
    <property type="protein sequence ID" value="VVC24587.1"/>
    <property type="molecule type" value="Genomic_DNA"/>
</dbReference>
<dbReference type="GO" id="GO:0003681">
    <property type="term" value="F:bent DNA binding"/>
    <property type="evidence" value="ECO:0007669"/>
    <property type="project" value="TreeGrafter"/>
</dbReference>
<dbReference type="GO" id="GO:0001006">
    <property type="term" value="F:RNA polymerase III type 3 promoter sequence-specific DNA binding"/>
    <property type="evidence" value="ECO:0007669"/>
    <property type="project" value="TreeGrafter"/>
</dbReference>
<dbReference type="Pfam" id="PF12251">
    <property type="entry name" value="SNAPC3"/>
    <property type="match status" value="1"/>
</dbReference>
<comment type="similarity">
    <text evidence="2">Belongs to the SNAPC3/SRD2 family.</text>
</comment>
<accession>A0A5E4LY70</accession>
<evidence type="ECO:0000256" key="10">
    <source>
        <dbReference type="ARBA" id="ARBA00029606"/>
    </source>
</evidence>
<keyword evidence="6" id="KW-0804">Transcription</keyword>
<keyword evidence="12" id="KW-1185">Reference proteome</keyword>
<dbReference type="OrthoDB" id="46583at2759"/>
<keyword evidence="7" id="KW-0539">Nucleus</keyword>
<evidence type="ECO:0000256" key="5">
    <source>
        <dbReference type="ARBA" id="ARBA00023125"/>
    </source>
</evidence>
<evidence type="ECO:0000256" key="2">
    <source>
        <dbReference type="ARBA" id="ARBA00010410"/>
    </source>
</evidence>
<keyword evidence="5" id="KW-0238">DNA-binding</keyword>
<dbReference type="PANTHER" id="PTHR13421">
    <property type="entry name" value="SNRNA-ACTIVATING PROTEIN COMPLEX SUBUNIT 3"/>
    <property type="match status" value="1"/>
</dbReference>
<dbReference type="InterPro" id="IPR022042">
    <property type="entry name" value="snRNA-activating_su3"/>
</dbReference>
<evidence type="ECO:0000313" key="11">
    <source>
        <dbReference type="EMBL" id="VVC24587.1"/>
    </source>
</evidence>
<sequence length="373" mass="42779">MDISQEFLGGFISKPINIRRFKTENSYTIESVKLSKVNERTIMAKLNSINPNIDLSNLQNELKHCDVKLQKFNFQACFDSCDTLTARCLLPIYGRVTSDIRTPKGSKCDCYQTKRFRLYSKQPPFTPRGNIIPGQTILITVSLYHPFHWAKNQIPDETITPHFNESIQLYDTQTLKDLKQAFKCDNVDSEISGDMSVNPNKPLEFLANSDMKQGLFYINKNIYVDSLNDGSMSLSYAETMKKWAQSHGRSIDNILSLDTQLLDLEVCIGEPYIFLHLGRCEHLFIFNEINIAQSSDCLGKTNYPRIISTAKGKLKFCIFCNKYIASIVMLNNDDRTCVTVNHMCETCFSSYNYDILGDKVADFKAFRALKWKR</sequence>
<gene>
    <name evidence="11" type="ORF">CINCED_3A004582</name>
</gene>
<dbReference type="GO" id="GO:0000978">
    <property type="term" value="F:RNA polymerase II cis-regulatory region sequence-specific DNA binding"/>
    <property type="evidence" value="ECO:0007669"/>
    <property type="project" value="TreeGrafter"/>
</dbReference>
<name>A0A5E4LY70_9HEMI</name>
<comment type="subunit">
    <text evidence="9">Part of the SNAPc complex composed of 5 subunits: SNAPC1, SNAPC2, SNAPC3, SNAPC4 and SNAPC5. SNAPC3 interacts with SNAPC1.</text>
</comment>
<evidence type="ECO:0000256" key="6">
    <source>
        <dbReference type="ARBA" id="ARBA00023163"/>
    </source>
</evidence>
<evidence type="ECO:0000256" key="9">
    <source>
        <dbReference type="ARBA" id="ARBA00025958"/>
    </source>
</evidence>
<reference evidence="11 12" key="1">
    <citation type="submission" date="2019-08" db="EMBL/GenBank/DDBJ databases">
        <authorList>
            <person name="Alioto T."/>
            <person name="Alioto T."/>
            <person name="Gomez Garrido J."/>
        </authorList>
    </citation>
    <scope>NUCLEOTIDE SEQUENCE [LARGE SCALE GENOMIC DNA]</scope>
</reference>
<dbReference type="GO" id="GO:0001046">
    <property type="term" value="F:core promoter sequence-specific DNA binding"/>
    <property type="evidence" value="ECO:0007669"/>
    <property type="project" value="TreeGrafter"/>
</dbReference>
<evidence type="ECO:0000256" key="4">
    <source>
        <dbReference type="ARBA" id="ARBA00023015"/>
    </source>
</evidence>
<organism evidence="11 12">
    <name type="scientific">Cinara cedri</name>
    <dbReference type="NCBI Taxonomy" id="506608"/>
    <lineage>
        <taxon>Eukaryota</taxon>
        <taxon>Metazoa</taxon>
        <taxon>Ecdysozoa</taxon>
        <taxon>Arthropoda</taxon>
        <taxon>Hexapoda</taxon>
        <taxon>Insecta</taxon>
        <taxon>Pterygota</taxon>
        <taxon>Neoptera</taxon>
        <taxon>Paraneoptera</taxon>
        <taxon>Hemiptera</taxon>
        <taxon>Sternorrhyncha</taxon>
        <taxon>Aphidomorpha</taxon>
        <taxon>Aphidoidea</taxon>
        <taxon>Aphididae</taxon>
        <taxon>Lachninae</taxon>
        <taxon>Cinara</taxon>
    </lineage>
</organism>
<dbReference type="GO" id="GO:0042795">
    <property type="term" value="P:snRNA transcription by RNA polymerase II"/>
    <property type="evidence" value="ECO:0007669"/>
    <property type="project" value="TreeGrafter"/>
</dbReference>
<protein>
    <recommendedName>
        <fullName evidence="3">snRNA-activating protein complex subunit 3</fullName>
    </recommendedName>
    <alternativeName>
        <fullName evidence="10">Small nuclear RNA-activating complex polypeptide 3</fullName>
    </alternativeName>
</protein>
<dbReference type="PANTHER" id="PTHR13421:SF16">
    <property type="entry name" value="SNRNA-ACTIVATING PROTEIN COMPLEX SUBUNIT 3"/>
    <property type="match status" value="1"/>
</dbReference>
<dbReference type="GO" id="GO:0019185">
    <property type="term" value="C:snRNA-activating protein complex"/>
    <property type="evidence" value="ECO:0007669"/>
    <property type="project" value="TreeGrafter"/>
</dbReference>